<keyword evidence="1" id="KW-0472">Membrane</keyword>
<evidence type="ECO:0000256" key="1">
    <source>
        <dbReference type="SAM" id="Phobius"/>
    </source>
</evidence>
<keyword evidence="1" id="KW-0812">Transmembrane</keyword>
<dbReference type="EMBL" id="WIND01000011">
    <property type="protein sequence ID" value="MSU90638.1"/>
    <property type="molecule type" value="Genomic_DNA"/>
</dbReference>
<feature type="transmembrane region" description="Helical" evidence="1">
    <location>
        <begin position="328"/>
        <end position="350"/>
    </location>
</feature>
<feature type="transmembrane region" description="Helical" evidence="1">
    <location>
        <begin position="172"/>
        <end position="193"/>
    </location>
</feature>
<reference evidence="2 3" key="1">
    <citation type="submission" date="2019-10" db="EMBL/GenBank/DDBJ databases">
        <title>Cognatihalovulum marinum gen. nov. sp. nov., a new member of the family Rhodobacteraceae isolated from deep seawater of the Northwest Indian Ocean.</title>
        <authorList>
            <person name="Ruan C."/>
            <person name="Wang J."/>
            <person name="Zheng X."/>
            <person name="Song L."/>
            <person name="Zhu Y."/>
            <person name="Huang Y."/>
            <person name="Lu Z."/>
            <person name="Du W."/>
            <person name="Huang L."/>
            <person name="Dai X."/>
        </authorList>
    </citation>
    <scope>NUCLEOTIDE SEQUENCE [LARGE SCALE GENOMIC DNA]</scope>
    <source>
        <strain evidence="2 3">2CG4</strain>
    </source>
</reference>
<feature type="transmembrane region" description="Helical" evidence="1">
    <location>
        <begin position="300"/>
        <end position="322"/>
    </location>
</feature>
<feature type="transmembrane region" description="Helical" evidence="1">
    <location>
        <begin position="44"/>
        <end position="63"/>
    </location>
</feature>
<comment type="caution">
    <text evidence="2">The sequence shown here is derived from an EMBL/GenBank/DDBJ whole genome shotgun (WGS) entry which is preliminary data.</text>
</comment>
<feature type="transmembrane region" description="Helical" evidence="1">
    <location>
        <begin position="387"/>
        <end position="406"/>
    </location>
</feature>
<protein>
    <recommendedName>
        <fullName evidence="4">O-antigen/teichoic acid export membrane protein</fullName>
    </recommendedName>
</protein>
<proteinExistence type="predicted"/>
<name>A0A6L5Z299_9RHOB</name>
<feature type="transmembrane region" description="Helical" evidence="1">
    <location>
        <begin position="244"/>
        <end position="269"/>
    </location>
</feature>
<feature type="transmembrane region" description="Helical" evidence="1">
    <location>
        <begin position="110"/>
        <end position="127"/>
    </location>
</feature>
<feature type="transmembrane region" description="Helical" evidence="1">
    <location>
        <begin position="362"/>
        <end position="381"/>
    </location>
</feature>
<keyword evidence="3" id="KW-1185">Reference proteome</keyword>
<evidence type="ECO:0000313" key="2">
    <source>
        <dbReference type="EMBL" id="MSU90638.1"/>
    </source>
</evidence>
<feature type="transmembrane region" description="Helical" evidence="1">
    <location>
        <begin position="214"/>
        <end position="232"/>
    </location>
</feature>
<feature type="transmembrane region" description="Helical" evidence="1">
    <location>
        <begin position="148"/>
        <end position="166"/>
    </location>
</feature>
<dbReference type="Proteomes" id="UP000474957">
    <property type="component" value="Unassembled WGS sequence"/>
</dbReference>
<sequence length="428" mass="41850">MTPEWRRAALSAAMGAAQGVAAAAGALAALLLSRQMGAAGFGQAMLLVSAATLGAVVAGANLEGAAIRVLNSGPAWHRAAFVRFNSRVIALGSGLIMLVCAAAWRLDAVSAPAALALAAAAPALALLRATARQGAALGAPGGAVAVRILARPLAFLAFAGLCLALSLRPPDWALAALLAAACGVGVLLQRRVLRPVFRALPPAPRAMPGSETRGWLRIGLVLAPSLLVQEMFRDLVLVSAAPVLAAPQLGLLALALTLAALPGLAVAAVEIATGPRIARLAAAGAAGLPAALAEAARLRLLGLGLALPGLALVLAPALQLAGATGGHALVWALAAVPALRALLGNPALLLTAAGHAATVGGLSAVAAALTGTAVAGGAIAWGTGGAVAGAVAGAGAAQALMWGACLRRTGQDCSARAALMPGRRLVRI</sequence>
<evidence type="ECO:0008006" key="4">
    <source>
        <dbReference type="Google" id="ProtNLM"/>
    </source>
</evidence>
<dbReference type="RefSeq" id="WP_154447129.1">
    <property type="nucleotide sequence ID" value="NZ_WIND01000011.1"/>
</dbReference>
<organism evidence="2 3">
    <name type="scientific">Halovulum marinum</name>
    <dbReference type="NCBI Taxonomy" id="2662447"/>
    <lineage>
        <taxon>Bacteria</taxon>
        <taxon>Pseudomonadati</taxon>
        <taxon>Pseudomonadota</taxon>
        <taxon>Alphaproteobacteria</taxon>
        <taxon>Rhodobacterales</taxon>
        <taxon>Paracoccaceae</taxon>
        <taxon>Halovulum</taxon>
    </lineage>
</organism>
<dbReference type="AlphaFoldDB" id="A0A6L5Z299"/>
<keyword evidence="1" id="KW-1133">Transmembrane helix</keyword>
<gene>
    <name evidence="2" type="ORF">GE300_13615</name>
</gene>
<evidence type="ECO:0000313" key="3">
    <source>
        <dbReference type="Proteomes" id="UP000474957"/>
    </source>
</evidence>
<accession>A0A6L5Z299</accession>
<feature type="transmembrane region" description="Helical" evidence="1">
    <location>
        <begin position="84"/>
        <end position="104"/>
    </location>
</feature>